<dbReference type="NCBIfam" id="TIGR01571">
    <property type="entry name" value="A_thal_Cys_rich"/>
    <property type="match status" value="1"/>
</dbReference>
<dbReference type="Proteomes" id="UP000663865">
    <property type="component" value="Unassembled WGS sequence"/>
</dbReference>
<name>A0A818DI25_9BILA</name>
<dbReference type="Pfam" id="PF04749">
    <property type="entry name" value="PLAC8"/>
    <property type="match status" value="1"/>
</dbReference>
<proteinExistence type="inferred from homology"/>
<evidence type="ECO:0000313" key="4">
    <source>
        <dbReference type="Proteomes" id="UP000663865"/>
    </source>
</evidence>
<evidence type="ECO:0000256" key="1">
    <source>
        <dbReference type="ARBA" id="ARBA00009024"/>
    </source>
</evidence>
<comment type="similarity">
    <text evidence="1">Belongs to the cornifelin family.</text>
</comment>
<reference evidence="3" key="1">
    <citation type="submission" date="2021-02" db="EMBL/GenBank/DDBJ databases">
        <authorList>
            <person name="Nowell W R."/>
        </authorList>
    </citation>
    <scope>NUCLEOTIDE SEQUENCE</scope>
</reference>
<sequence>MSSQNEWNEELCDCFDDCGTCCYGYWCAPCLFGSNAEKIDAHFYLCWVPHYFERQNLREKYNLEANPSCGDCLTTSFCGPCALCQEAREMKSRENQQGVVSKANVDQSSSSQPVKSPRPFPQILGNPAAFLQPVAYPSTFSQPVSDPSTFFQPATYPSVFFQQAEGPPAFPQAAAYPSVFFQQPEAYPSIFFQQAEGPPALPQVVTYPSVFSKPVESRELMYHPNMQY</sequence>
<evidence type="ECO:0000313" key="3">
    <source>
        <dbReference type="EMBL" id="CAF3442855.1"/>
    </source>
</evidence>
<organism evidence="3 4">
    <name type="scientific">Rotaria socialis</name>
    <dbReference type="NCBI Taxonomy" id="392032"/>
    <lineage>
        <taxon>Eukaryota</taxon>
        <taxon>Metazoa</taxon>
        <taxon>Spiralia</taxon>
        <taxon>Gnathifera</taxon>
        <taxon>Rotifera</taxon>
        <taxon>Eurotatoria</taxon>
        <taxon>Bdelloidea</taxon>
        <taxon>Philodinida</taxon>
        <taxon>Philodinidae</taxon>
        <taxon>Rotaria</taxon>
    </lineage>
</organism>
<dbReference type="AlphaFoldDB" id="A0A818DI25"/>
<dbReference type="EMBL" id="CAJNYV010001875">
    <property type="protein sequence ID" value="CAF3442855.1"/>
    <property type="molecule type" value="Genomic_DNA"/>
</dbReference>
<feature type="compositionally biased region" description="Polar residues" evidence="2">
    <location>
        <begin position="95"/>
        <end position="114"/>
    </location>
</feature>
<dbReference type="PANTHER" id="PTHR15907">
    <property type="entry name" value="DUF614 FAMILY PROTEIN-RELATED"/>
    <property type="match status" value="1"/>
</dbReference>
<dbReference type="InterPro" id="IPR006461">
    <property type="entry name" value="PLAC_motif_containing"/>
</dbReference>
<accession>A0A818DI25</accession>
<comment type="caution">
    <text evidence="3">The sequence shown here is derived from an EMBL/GenBank/DDBJ whole genome shotgun (WGS) entry which is preliminary data.</text>
</comment>
<evidence type="ECO:0000256" key="2">
    <source>
        <dbReference type="SAM" id="MobiDB-lite"/>
    </source>
</evidence>
<protein>
    <submittedName>
        <fullName evidence="3">Uncharacterized protein</fullName>
    </submittedName>
</protein>
<gene>
    <name evidence="3" type="ORF">KIK155_LOCUS11790</name>
</gene>
<feature type="region of interest" description="Disordered" evidence="2">
    <location>
        <begin position="95"/>
        <end position="118"/>
    </location>
</feature>